<dbReference type="RefSeq" id="WP_197548648.1">
    <property type="nucleotide sequence ID" value="NZ_CP063164.1"/>
</dbReference>
<organism evidence="1 2">
    <name type="scientific">Sulfurovum indicum</name>
    <dbReference type="NCBI Taxonomy" id="2779528"/>
    <lineage>
        <taxon>Bacteria</taxon>
        <taxon>Pseudomonadati</taxon>
        <taxon>Campylobacterota</taxon>
        <taxon>Epsilonproteobacteria</taxon>
        <taxon>Campylobacterales</taxon>
        <taxon>Sulfurovaceae</taxon>
        <taxon>Sulfurovum</taxon>
    </lineage>
</organism>
<dbReference type="EMBL" id="CP063164">
    <property type="protein sequence ID" value="QOR61944.1"/>
    <property type="molecule type" value="Genomic_DNA"/>
</dbReference>
<protein>
    <submittedName>
        <fullName evidence="1">Uncharacterized protein</fullName>
    </submittedName>
</protein>
<evidence type="ECO:0000313" key="2">
    <source>
        <dbReference type="Proteomes" id="UP000595074"/>
    </source>
</evidence>
<proteinExistence type="predicted"/>
<gene>
    <name evidence="1" type="ORF">IMZ28_00170</name>
</gene>
<keyword evidence="2" id="KW-1185">Reference proteome</keyword>
<accession>A0A7M1S436</accession>
<evidence type="ECO:0000313" key="1">
    <source>
        <dbReference type="EMBL" id="QOR61944.1"/>
    </source>
</evidence>
<sequence length="402" mass="46520">MLLENQQLTYYNNKDVEIFLKEVLSEASLVFKELFTKNQTAALILIGGYGRGEGGIVLENGKYRPHNNLDLLYIHNGNISTETVELANSKLQDISKKYDIGIDMSAISKQKLMRLNGLVVSYDMRFGHRTLLGDSTFLKEHEAFSLYSIDPADVRQLLVNRGTLLLINRVLLSKPLLTKNEKKLIIKHAIKAIIGYGDALLYFNNAYHWSYAQKQVNMSELKNIDKSIKDLYSQAILFRFMPDYDSYLTKDLKAWNDTLIRTLSSIHLECEKINLSENDLNWENYFKKALEYKSYSHQSLRQKVKSCLYGIKNLPVLKELDSTDEKVSFMQLGARGVLSLLFPYIAYETYPEHYRSLFKAALHTKENDTHGFLKGFLTLWSKWGDTNFINVLRTYNIELERL</sequence>
<dbReference type="Proteomes" id="UP000595074">
    <property type="component" value="Chromosome"/>
</dbReference>
<dbReference type="KEGG" id="sinu:IMZ28_00170"/>
<reference evidence="1 2" key="1">
    <citation type="submission" date="2020-10" db="EMBL/GenBank/DDBJ databases">
        <title>The genome of sulfurovum sp.</title>
        <authorList>
            <person name="Xie S."/>
            <person name="Shao Z."/>
            <person name="Jiang L."/>
        </authorList>
    </citation>
    <scope>NUCLEOTIDE SEQUENCE [LARGE SCALE GENOMIC DNA]</scope>
    <source>
        <strain evidence="1 2">ST-419</strain>
    </source>
</reference>
<name>A0A7M1S436_9BACT</name>
<dbReference type="AlphaFoldDB" id="A0A7M1S436"/>